<comment type="caution">
    <text evidence="4">The sequence shown here is derived from an EMBL/GenBank/DDBJ whole genome shotgun (WGS) entry which is preliminary data.</text>
</comment>
<dbReference type="Gene3D" id="3.40.630.30">
    <property type="match status" value="1"/>
</dbReference>
<evidence type="ECO:0000313" key="5">
    <source>
        <dbReference type="Proteomes" id="UP001525968"/>
    </source>
</evidence>
<dbReference type="EMBL" id="JAODYH010000017">
    <property type="protein sequence ID" value="MCT9813275.1"/>
    <property type="molecule type" value="Genomic_DNA"/>
</dbReference>
<keyword evidence="2" id="KW-0012">Acyltransferase</keyword>
<proteinExistence type="predicted"/>
<evidence type="ECO:0000313" key="4">
    <source>
        <dbReference type="EMBL" id="MCT9813275.1"/>
    </source>
</evidence>
<dbReference type="InterPro" id="IPR016181">
    <property type="entry name" value="Acyl_CoA_acyltransferase"/>
</dbReference>
<gene>
    <name evidence="4" type="ORF">N0K08_21810</name>
</gene>
<dbReference type="PANTHER" id="PTHR10545:SF29">
    <property type="entry name" value="GH14572P-RELATED"/>
    <property type="match status" value="1"/>
</dbReference>
<dbReference type="InterPro" id="IPR000182">
    <property type="entry name" value="GNAT_dom"/>
</dbReference>
<dbReference type="Proteomes" id="UP001525968">
    <property type="component" value="Unassembled WGS sequence"/>
</dbReference>
<dbReference type="RefSeq" id="WP_261502528.1">
    <property type="nucleotide sequence ID" value="NZ_JAODYH010000017.1"/>
</dbReference>
<keyword evidence="5" id="KW-1185">Reference proteome</keyword>
<sequence length="163" mass="18496">MSDLHIRPATIEDTDQILRFIRDLAIYEKAEHEVLSTPAHVHRTLFCEQPSVHGLMCMNGDQPLGFAVYFFNYSTWQGRHGLYLEDLYVSPDSRGQGAGKALLQHLARIAVEKDCGRFEWSVLDWNAPSIAFYESLGAQPQNEWVRYRLTGQALADLAAQDQA</sequence>
<evidence type="ECO:0000256" key="1">
    <source>
        <dbReference type="ARBA" id="ARBA00022679"/>
    </source>
</evidence>
<reference evidence="4 5" key="1">
    <citation type="submission" date="2022-09" db="EMBL/GenBank/DDBJ databases">
        <title>Draft genome of isolate Be4.</title>
        <authorList>
            <person name="Sanchez-Castro I."/>
            <person name="Martinez-Rodriguez P."/>
            <person name="Descostes M."/>
            <person name="Merroun M."/>
        </authorList>
    </citation>
    <scope>NUCLEOTIDE SEQUENCE [LARGE SCALE GENOMIC DNA]</scope>
    <source>
        <strain evidence="4 5">Be4</strain>
    </source>
</reference>
<dbReference type="CDD" id="cd04301">
    <property type="entry name" value="NAT_SF"/>
    <property type="match status" value="1"/>
</dbReference>
<feature type="domain" description="N-acetyltransferase" evidence="3">
    <location>
        <begin position="4"/>
        <end position="159"/>
    </location>
</feature>
<organism evidence="4 5">
    <name type="scientific">Acidovorax bellezanensis</name>
    <dbReference type="NCBI Taxonomy" id="2976702"/>
    <lineage>
        <taxon>Bacteria</taxon>
        <taxon>Pseudomonadati</taxon>
        <taxon>Pseudomonadota</taxon>
        <taxon>Betaproteobacteria</taxon>
        <taxon>Burkholderiales</taxon>
        <taxon>Comamonadaceae</taxon>
        <taxon>Acidovorax</taxon>
    </lineage>
</organism>
<evidence type="ECO:0000256" key="2">
    <source>
        <dbReference type="ARBA" id="ARBA00023315"/>
    </source>
</evidence>
<dbReference type="PROSITE" id="PS51186">
    <property type="entry name" value="GNAT"/>
    <property type="match status" value="1"/>
</dbReference>
<protein>
    <submittedName>
        <fullName evidence="4">GNAT family N-acetyltransferase</fullName>
    </submittedName>
</protein>
<name>A0ABT2PSK2_9BURK</name>
<accession>A0ABT2PSK2</accession>
<evidence type="ECO:0000259" key="3">
    <source>
        <dbReference type="PROSITE" id="PS51186"/>
    </source>
</evidence>
<dbReference type="InterPro" id="IPR051016">
    <property type="entry name" value="Diverse_Substrate_AcTransf"/>
</dbReference>
<dbReference type="PANTHER" id="PTHR10545">
    <property type="entry name" value="DIAMINE N-ACETYLTRANSFERASE"/>
    <property type="match status" value="1"/>
</dbReference>
<dbReference type="SUPFAM" id="SSF55729">
    <property type="entry name" value="Acyl-CoA N-acyltransferases (Nat)"/>
    <property type="match status" value="1"/>
</dbReference>
<keyword evidence="1" id="KW-0808">Transferase</keyword>
<dbReference type="Pfam" id="PF00583">
    <property type="entry name" value="Acetyltransf_1"/>
    <property type="match status" value="1"/>
</dbReference>